<dbReference type="AlphaFoldDB" id="A0A9P0M3C9"/>
<keyword evidence="2" id="KW-1185">Reference proteome</keyword>
<dbReference type="Proteomes" id="UP001152888">
    <property type="component" value="Unassembled WGS sequence"/>
</dbReference>
<gene>
    <name evidence="1" type="ORF">ACAOBT_LOCUS28115</name>
</gene>
<proteinExistence type="predicted"/>
<evidence type="ECO:0000313" key="1">
    <source>
        <dbReference type="EMBL" id="CAH2004658.1"/>
    </source>
</evidence>
<evidence type="ECO:0000313" key="2">
    <source>
        <dbReference type="Proteomes" id="UP001152888"/>
    </source>
</evidence>
<feature type="non-terminal residue" evidence="1">
    <location>
        <position position="1"/>
    </location>
</feature>
<dbReference type="EMBL" id="CAKOFQ010007600">
    <property type="protein sequence ID" value="CAH2004658.1"/>
    <property type="molecule type" value="Genomic_DNA"/>
</dbReference>
<protein>
    <submittedName>
        <fullName evidence="1">Uncharacterized protein</fullName>
    </submittedName>
</protein>
<sequence length="82" mass="9280">ARISLRSDQRSLFLDECCLYSLKLLTIQVSSDGLTPFQKPIMDNSSCWPPNTQQNLVWVQGSLARGTESVGDNRSCERLEFE</sequence>
<name>A0A9P0M3C9_ACAOB</name>
<reference evidence="1" key="1">
    <citation type="submission" date="2022-03" db="EMBL/GenBank/DDBJ databases">
        <authorList>
            <person name="Sayadi A."/>
        </authorList>
    </citation>
    <scope>NUCLEOTIDE SEQUENCE</scope>
</reference>
<organism evidence="1 2">
    <name type="scientific">Acanthoscelides obtectus</name>
    <name type="common">Bean weevil</name>
    <name type="synonym">Bruchus obtectus</name>
    <dbReference type="NCBI Taxonomy" id="200917"/>
    <lineage>
        <taxon>Eukaryota</taxon>
        <taxon>Metazoa</taxon>
        <taxon>Ecdysozoa</taxon>
        <taxon>Arthropoda</taxon>
        <taxon>Hexapoda</taxon>
        <taxon>Insecta</taxon>
        <taxon>Pterygota</taxon>
        <taxon>Neoptera</taxon>
        <taxon>Endopterygota</taxon>
        <taxon>Coleoptera</taxon>
        <taxon>Polyphaga</taxon>
        <taxon>Cucujiformia</taxon>
        <taxon>Chrysomeloidea</taxon>
        <taxon>Chrysomelidae</taxon>
        <taxon>Bruchinae</taxon>
        <taxon>Bruchini</taxon>
        <taxon>Acanthoscelides</taxon>
    </lineage>
</organism>
<comment type="caution">
    <text evidence="1">The sequence shown here is derived from an EMBL/GenBank/DDBJ whole genome shotgun (WGS) entry which is preliminary data.</text>
</comment>
<accession>A0A9P0M3C9</accession>